<reference evidence="5" key="1">
    <citation type="submission" date="2020-02" db="EMBL/GenBank/DDBJ databases">
        <authorList>
            <person name="Meier V. D."/>
        </authorList>
    </citation>
    <scope>NUCLEOTIDE SEQUENCE</scope>
    <source>
        <strain evidence="5">AVDCRST_MAG03</strain>
    </source>
</reference>
<dbReference type="InterPro" id="IPR018356">
    <property type="entry name" value="Tscrpt_reg_HTH_DeoR_CS"/>
</dbReference>
<dbReference type="InterPro" id="IPR050313">
    <property type="entry name" value="Carb_Metab_HTH_regulators"/>
</dbReference>
<dbReference type="InterPro" id="IPR014036">
    <property type="entry name" value="DeoR-like_C"/>
</dbReference>
<dbReference type="PROSITE" id="PS51000">
    <property type="entry name" value="HTH_DEOR_2"/>
    <property type="match status" value="1"/>
</dbReference>
<dbReference type="PRINTS" id="PR00037">
    <property type="entry name" value="HTHLACR"/>
</dbReference>
<dbReference type="PROSITE" id="PS00894">
    <property type="entry name" value="HTH_DEOR_1"/>
    <property type="match status" value="1"/>
</dbReference>
<dbReference type="PANTHER" id="PTHR30363:SF44">
    <property type="entry name" value="AGA OPERON TRANSCRIPTIONAL REPRESSOR-RELATED"/>
    <property type="match status" value="1"/>
</dbReference>
<gene>
    <name evidence="5" type="ORF">AVDCRST_MAG03-506</name>
</gene>
<dbReference type="GO" id="GO:0003700">
    <property type="term" value="F:DNA-binding transcription factor activity"/>
    <property type="evidence" value="ECO:0007669"/>
    <property type="project" value="InterPro"/>
</dbReference>
<feature type="domain" description="HTH deoR-type" evidence="4">
    <location>
        <begin position="3"/>
        <end position="58"/>
    </location>
</feature>
<dbReference type="Pfam" id="PF08220">
    <property type="entry name" value="HTH_DeoR"/>
    <property type="match status" value="1"/>
</dbReference>
<accession>A0A6J4NP09</accession>
<organism evidence="5">
    <name type="scientific">uncultured Rubrobacteraceae bacterium</name>
    <dbReference type="NCBI Taxonomy" id="349277"/>
    <lineage>
        <taxon>Bacteria</taxon>
        <taxon>Bacillati</taxon>
        <taxon>Actinomycetota</taxon>
        <taxon>Rubrobacteria</taxon>
        <taxon>Rubrobacterales</taxon>
        <taxon>Rubrobacteraceae</taxon>
        <taxon>environmental samples</taxon>
    </lineage>
</organism>
<dbReference type="PANTHER" id="PTHR30363">
    <property type="entry name" value="HTH-TYPE TRANSCRIPTIONAL REGULATOR SRLR-RELATED"/>
    <property type="match status" value="1"/>
</dbReference>
<dbReference type="InterPro" id="IPR037171">
    <property type="entry name" value="NagB/RpiA_transferase-like"/>
</dbReference>
<evidence type="ECO:0000256" key="2">
    <source>
        <dbReference type="ARBA" id="ARBA00023125"/>
    </source>
</evidence>
<evidence type="ECO:0000313" key="5">
    <source>
        <dbReference type="EMBL" id="CAA9389723.1"/>
    </source>
</evidence>
<sequence length="255" mass="27075">MLAEQRRRAILDELETAGGVSVSDLSERLRVSDMTVRRDLEELSARNLLRKVHGGAVPVPKTASEPHFVQKRALNRPEKAAIARAAAGLAGDGDTVAFSAGTTTWHVAEALGRGHKDLTFVTNSTNIALTLQEAGWERILLSGGSFRTPSDALVGPFADRTLRTLNADVLFLGVHGVHPDAGLTTPNTAEAETDRCLVEAAQRVVIVADHTKLGVVALAKIIPLDRVDVLVTDAGAPPAVLREIELAGVRVVVAD</sequence>
<dbReference type="SMART" id="SM01134">
    <property type="entry name" value="DeoRC"/>
    <property type="match status" value="1"/>
</dbReference>
<dbReference type="SUPFAM" id="SSF100950">
    <property type="entry name" value="NagB/RpiA/CoA transferase-like"/>
    <property type="match status" value="1"/>
</dbReference>
<dbReference type="Gene3D" id="3.40.50.1360">
    <property type="match status" value="1"/>
</dbReference>
<dbReference type="Pfam" id="PF00455">
    <property type="entry name" value="DeoRC"/>
    <property type="match status" value="1"/>
</dbReference>
<keyword evidence="2" id="KW-0238">DNA-binding</keyword>
<dbReference type="InterPro" id="IPR001034">
    <property type="entry name" value="DeoR_HTH"/>
</dbReference>
<dbReference type="SUPFAM" id="SSF46785">
    <property type="entry name" value="Winged helix' DNA-binding domain"/>
    <property type="match status" value="1"/>
</dbReference>
<dbReference type="GO" id="GO:0003677">
    <property type="term" value="F:DNA binding"/>
    <property type="evidence" value="ECO:0007669"/>
    <property type="project" value="UniProtKB-KW"/>
</dbReference>
<dbReference type="EMBL" id="CADCUT010000032">
    <property type="protein sequence ID" value="CAA9389723.1"/>
    <property type="molecule type" value="Genomic_DNA"/>
</dbReference>
<protein>
    <recommendedName>
        <fullName evidence="4">HTH deoR-type domain-containing protein</fullName>
    </recommendedName>
</protein>
<dbReference type="InterPro" id="IPR036390">
    <property type="entry name" value="WH_DNA-bd_sf"/>
</dbReference>
<proteinExistence type="predicted"/>
<dbReference type="Gene3D" id="1.10.10.10">
    <property type="entry name" value="Winged helix-like DNA-binding domain superfamily/Winged helix DNA-binding domain"/>
    <property type="match status" value="1"/>
</dbReference>
<evidence type="ECO:0000256" key="1">
    <source>
        <dbReference type="ARBA" id="ARBA00023015"/>
    </source>
</evidence>
<dbReference type="InterPro" id="IPR036388">
    <property type="entry name" value="WH-like_DNA-bd_sf"/>
</dbReference>
<dbReference type="AlphaFoldDB" id="A0A6J4NP09"/>
<name>A0A6J4NP09_9ACTN</name>
<evidence type="ECO:0000256" key="3">
    <source>
        <dbReference type="ARBA" id="ARBA00023163"/>
    </source>
</evidence>
<keyword evidence="3" id="KW-0804">Transcription</keyword>
<keyword evidence="1" id="KW-0805">Transcription regulation</keyword>
<evidence type="ECO:0000259" key="4">
    <source>
        <dbReference type="PROSITE" id="PS51000"/>
    </source>
</evidence>
<dbReference type="SMART" id="SM00420">
    <property type="entry name" value="HTH_DEOR"/>
    <property type="match status" value="1"/>
</dbReference>